<dbReference type="PANTHER" id="PTHR23028">
    <property type="entry name" value="ACETYLTRANSFERASE"/>
    <property type="match status" value="1"/>
</dbReference>
<accession>A0A0N7HWG3</accession>
<protein>
    <recommendedName>
        <fullName evidence="2">Acyltransferase 3 domain-containing protein</fullName>
    </recommendedName>
</protein>
<keyword evidence="1" id="KW-0472">Membrane</keyword>
<feature type="transmembrane region" description="Helical" evidence="1">
    <location>
        <begin position="243"/>
        <end position="262"/>
    </location>
</feature>
<name>A0A0N7HWG3_9BACT</name>
<keyword evidence="1" id="KW-1133">Transmembrane helix</keyword>
<dbReference type="PATRIC" id="fig|512763.3.peg.2098"/>
<dbReference type="GO" id="GO:0016020">
    <property type="term" value="C:membrane"/>
    <property type="evidence" value="ECO:0007669"/>
    <property type="project" value="TreeGrafter"/>
</dbReference>
<dbReference type="Pfam" id="PF01757">
    <property type="entry name" value="Acyl_transf_3"/>
    <property type="match status" value="1"/>
</dbReference>
<organism evidence="3 4">
    <name type="scientific">Rufibacter tibetensis</name>
    <dbReference type="NCBI Taxonomy" id="512763"/>
    <lineage>
        <taxon>Bacteria</taxon>
        <taxon>Pseudomonadati</taxon>
        <taxon>Bacteroidota</taxon>
        <taxon>Cytophagia</taxon>
        <taxon>Cytophagales</taxon>
        <taxon>Hymenobacteraceae</taxon>
        <taxon>Rufibacter</taxon>
    </lineage>
</organism>
<feature type="transmembrane region" description="Helical" evidence="1">
    <location>
        <begin position="80"/>
        <end position="99"/>
    </location>
</feature>
<feature type="transmembrane region" description="Helical" evidence="1">
    <location>
        <begin position="214"/>
        <end position="231"/>
    </location>
</feature>
<dbReference type="KEGG" id="rti:DC20_09500"/>
<proteinExistence type="predicted"/>
<dbReference type="EMBL" id="CP012643">
    <property type="protein sequence ID" value="ALI99168.1"/>
    <property type="molecule type" value="Genomic_DNA"/>
</dbReference>
<feature type="transmembrane region" description="Helical" evidence="1">
    <location>
        <begin position="40"/>
        <end position="59"/>
    </location>
</feature>
<keyword evidence="1" id="KW-0812">Transmembrane</keyword>
<gene>
    <name evidence="3" type="ORF">DC20_09500</name>
</gene>
<feature type="transmembrane region" description="Helical" evidence="1">
    <location>
        <begin position="181"/>
        <end position="202"/>
    </location>
</feature>
<keyword evidence="4" id="KW-1185">Reference proteome</keyword>
<dbReference type="Proteomes" id="UP000061382">
    <property type="component" value="Chromosome"/>
</dbReference>
<dbReference type="GO" id="GO:0000271">
    <property type="term" value="P:polysaccharide biosynthetic process"/>
    <property type="evidence" value="ECO:0007669"/>
    <property type="project" value="TreeGrafter"/>
</dbReference>
<sequence length="363" mass="41605">MAPSNRYQELDALRGIAALIVVLFHYTLDRPEAALGFKYGATGVDLFFIISGFVIFMSVSKISRSSDFVINRISRLYPTYWASVTFTFLFIAFSSFYRYGSLERVPLRDYLGNMTMFQHYLKIPNLDGPYWTMIIEMIFYIGVLFLFHFKLLKYFNSIAISLSLSAVVAANFLYEYRVVEFVFNAIPLLKYFPLFYAGILFYKIHSHEGKKAENYLMIVFCFVCQVLLFKLATSSKFINEVEYVGLLTAYFSIFTLFVTNQLKPLVNKVTLYLGKISFALYLTHQYVATDKFSGLIPTLVNEFGVNFWVASLGVALPVALIVASLITFFIEVPMTRNMKQNLLQLRAAFGKQEVTVDKAKSMV</sequence>
<evidence type="ECO:0000313" key="4">
    <source>
        <dbReference type="Proteomes" id="UP000061382"/>
    </source>
</evidence>
<evidence type="ECO:0000313" key="3">
    <source>
        <dbReference type="EMBL" id="ALI99168.1"/>
    </source>
</evidence>
<feature type="domain" description="Acyltransferase 3" evidence="2">
    <location>
        <begin position="8"/>
        <end position="322"/>
    </location>
</feature>
<feature type="transmembrane region" description="Helical" evidence="1">
    <location>
        <begin position="154"/>
        <end position="174"/>
    </location>
</feature>
<dbReference type="InterPro" id="IPR050879">
    <property type="entry name" value="Acyltransferase_3"/>
</dbReference>
<evidence type="ECO:0000256" key="1">
    <source>
        <dbReference type="SAM" id="Phobius"/>
    </source>
</evidence>
<evidence type="ECO:0000259" key="2">
    <source>
        <dbReference type="Pfam" id="PF01757"/>
    </source>
</evidence>
<reference evidence="3 4" key="1">
    <citation type="submission" date="2015-08" db="EMBL/GenBank/DDBJ databases">
        <title>Complete genome sequence of Rufibacter tibetensis strain 1351t, a radiation-resistant bacterium from tibet plateau.</title>
        <authorList>
            <person name="Dai J."/>
        </authorList>
    </citation>
    <scope>NUCLEOTIDE SEQUENCE [LARGE SCALE GENOMIC DNA]</scope>
    <source>
        <strain evidence="3 4">1351</strain>
    </source>
</reference>
<dbReference type="InterPro" id="IPR002656">
    <property type="entry name" value="Acyl_transf_3_dom"/>
</dbReference>
<dbReference type="PANTHER" id="PTHR23028:SF131">
    <property type="entry name" value="BLR2367 PROTEIN"/>
    <property type="match status" value="1"/>
</dbReference>
<dbReference type="OrthoDB" id="290051at2"/>
<dbReference type="AlphaFoldDB" id="A0A0N7HWG3"/>
<feature type="transmembrane region" description="Helical" evidence="1">
    <location>
        <begin position="12"/>
        <end position="28"/>
    </location>
</feature>
<dbReference type="RefSeq" id="WP_062543619.1">
    <property type="nucleotide sequence ID" value="NZ_CP012643.1"/>
</dbReference>
<dbReference type="GO" id="GO:0016747">
    <property type="term" value="F:acyltransferase activity, transferring groups other than amino-acyl groups"/>
    <property type="evidence" value="ECO:0007669"/>
    <property type="project" value="InterPro"/>
</dbReference>
<feature type="transmembrane region" description="Helical" evidence="1">
    <location>
        <begin position="307"/>
        <end position="330"/>
    </location>
</feature>
<feature type="transmembrane region" description="Helical" evidence="1">
    <location>
        <begin position="269"/>
        <end position="287"/>
    </location>
</feature>
<feature type="transmembrane region" description="Helical" evidence="1">
    <location>
        <begin position="130"/>
        <end position="147"/>
    </location>
</feature>